<keyword evidence="4" id="KW-1185">Reference proteome</keyword>
<comment type="caution">
    <text evidence="3">The sequence shown here is derived from an EMBL/GenBank/DDBJ whole genome shotgun (WGS) entry which is preliminary data.</text>
</comment>
<keyword evidence="1" id="KW-0812">Transmembrane</keyword>
<accession>A0AAW1LEH9</accession>
<feature type="chain" id="PRO_5043530895" description="Secreted protein" evidence="2">
    <location>
        <begin position="23"/>
        <end position="148"/>
    </location>
</feature>
<protein>
    <recommendedName>
        <fullName evidence="5">Secreted protein</fullName>
    </recommendedName>
</protein>
<sequence>MRVSRTSLTVATLGVGWHWVLSGEASICLGPILVPSSRIDFVFLEYPGVVPCASPIGGLRTLFPDVEPQEISTHVVINNILVYLSVRLAHVLVRTRTVGRREGKRLLWSGGSTWLFSGLLIRRFLASDKVLWDSERGAILVVAFGQLR</sequence>
<organism evidence="3 4">
    <name type="scientific">Saponaria officinalis</name>
    <name type="common">Common soapwort</name>
    <name type="synonym">Lychnis saponaria</name>
    <dbReference type="NCBI Taxonomy" id="3572"/>
    <lineage>
        <taxon>Eukaryota</taxon>
        <taxon>Viridiplantae</taxon>
        <taxon>Streptophyta</taxon>
        <taxon>Embryophyta</taxon>
        <taxon>Tracheophyta</taxon>
        <taxon>Spermatophyta</taxon>
        <taxon>Magnoliopsida</taxon>
        <taxon>eudicotyledons</taxon>
        <taxon>Gunneridae</taxon>
        <taxon>Pentapetalae</taxon>
        <taxon>Caryophyllales</taxon>
        <taxon>Caryophyllaceae</taxon>
        <taxon>Caryophylleae</taxon>
        <taxon>Saponaria</taxon>
    </lineage>
</organism>
<keyword evidence="1" id="KW-0472">Membrane</keyword>
<proteinExistence type="predicted"/>
<evidence type="ECO:0000256" key="2">
    <source>
        <dbReference type="SAM" id="SignalP"/>
    </source>
</evidence>
<feature type="transmembrane region" description="Helical" evidence="1">
    <location>
        <begin position="71"/>
        <end position="93"/>
    </location>
</feature>
<feature type="transmembrane region" description="Helical" evidence="1">
    <location>
        <begin position="105"/>
        <end position="125"/>
    </location>
</feature>
<dbReference type="Proteomes" id="UP001443914">
    <property type="component" value="Unassembled WGS sequence"/>
</dbReference>
<dbReference type="EMBL" id="JBDFQZ010000004">
    <property type="protein sequence ID" value="KAK9732924.1"/>
    <property type="molecule type" value="Genomic_DNA"/>
</dbReference>
<keyword evidence="2" id="KW-0732">Signal</keyword>
<evidence type="ECO:0000256" key="1">
    <source>
        <dbReference type="SAM" id="Phobius"/>
    </source>
</evidence>
<evidence type="ECO:0008006" key="5">
    <source>
        <dbReference type="Google" id="ProtNLM"/>
    </source>
</evidence>
<dbReference type="AlphaFoldDB" id="A0AAW1LEH9"/>
<feature type="signal peptide" evidence="2">
    <location>
        <begin position="1"/>
        <end position="22"/>
    </location>
</feature>
<gene>
    <name evidence="3" type="ORF">RND81_04G032200</name>
</gene>
<reference evidence="3" key="1">
    <citation type="submission" date="2024-03" db="EMBL/GenBank/DDBJ databases">
        <title>WGS assembly of Saponaria officinalis var. Norfolk2.</title>
        <authorList>
            <person name="Jenkins J."/>
            <person name="Shu S."/>
            <person name="Grimwood J."/>
            <person name="Barry K."/>
            <person name="Goodstein D."/>
            <person name="Schmutz J."/>
            <person name="Leebens-Mack J."/>
            <person name="Osbourn A."/>
        </authorList>
    </citation>
    <scope>NUCLEOTIDE SEQUENCE [LARGE SCALE GENOMIC DNA]</scope>
    <source>
        <strain evidence="3">JIC</strain>
    </source>
</reference>
<keyword evidence="1" id="KW-1133">Transmembrane helix</keyword>
<evidence type="ECO:0000313" key="4">
    <source>
        <dbReference type="Proteomes" id="UP001443914"/>
    </source>
</evidence>
<evidence type="ECO:0000313" key="3">
    <source>
        <dbReference type="EMBL" id="KAK9732924.1"/>
    </source>
</evidence>
<name>A0AAW1LEH9_SAPOF</name>